<dbReference type="GO" id="GO:0005829">
    <property type="term" value="C:cytosol"/>
    <property type="evidence" value="ECO:0007669"/>
    <property type="project" value="TreeGrafter"/>
</dbReference>
<keyword evidence="14" id="KW-0175">Coiled coil</keyword>
<dbReference type="OrthoDB" id="10250478at2759"/>
<dbReference type="InterPro" id="IPR049437">
    <property type="entry name" value="tRNA-synt_1c_C2"/>
</dbReference>
<evidence type="ECO:0000256" key="16">
    <source>
        <dbReference type="SAM" id="Phobius"/>
    </source>
</evidence>
<feature type="region of interest" description="Disordered" evidence="15">
    <location>
        <begin position="785"/>
        <end position="813"/>
    </location>
</feature>
<keyword evidence="9 13" id="KW-0648">Protein biosynthesis</keyword>
<dbReference type="Gene3D" id="3.40.50.620">
    <property type="entry name" value="HUPs"/>
    <property type="match status" value="1"/>
</dbReference>
<comment type="catalytic activity">
    <reaction evidence="12">
        <text>tRNA(Glu) + L-glutamate + ATP = L-glutamyl-tRNA(Glu) + AMP + diphosphate</text>
        <dbReference type="Rhea" id="RHEA:23540"/>
        <dbReference type="Rhea" id="RHEA-COMP:9663"/>
        <dbReference type="Rhea" id="RHEA-COMP:9680"/>
        <dbReference type="ChEBI" id="CHEBI:29985"/>
        <dbReference type="ChEBI" id="CHEBI:30616"/>
        <dbReference type="ChEBI" id="CHEBI:33019"/>
        <dbReference type="ChEBI" id="CHEBI:78442"/>
        <dbReference type="ChEBI" id="CHEBI:78520"/>
        <dbReference type="ChEBI" id="CHEBI:456215"/>
        <dbReference type="EC" id="6.1.1.17"/>
    </reaction>
</comment>
<proteinExistence type="inferred from homology"/>
<evidence type="ECO:0000256" key="10">
    <source>
        <dbReference type="ARBA" id="ARBA00023146"/>
    </source>
</evidence>
<keyword evidence="10 13" id="KW-0030">Aminoacyl-tRNA synthetase</keyword>
<evidence type="ECO:0000256" key="6">
    <source>
        <dbReference type="ARBA" id="ARBA00022598"/>
    </source>
</evidence>
<feature type="compositionally biased region" description="Polar residues" evidence="15">
    <location>
        <begin position="794"/>
        <end position="813"/>
    </location>
</feature>
<dbReference type="EMBL" id="KZ819230">
    <property type="protein sequence ID" value="PWY96980.1"/>
    <property type="molecule type" value="Genomic_DNA"/>
</dbReference>
<dbReference type="PANTHER" id="PTHR43097:SF5">
    <property type="entry name" value="GLUTAMATE--TRNA LIGASE"/>
    <property type="match status" value="1"/>
</dbReference>
<dbReference type="InterPro" id="IPR010987">
    <property type="entry name" value="Glutathione-S-Trfase_C-like"/>
</dbReference>
<dbReference type="InterPro" id="IPR011035">
    <property type="entry name" value="Ribosomal_bL25/Gln-tRNA_synth"/>
</dbReference>
<keyword evidence="16" id="KW-0472">Membrane</keyword>
<dbReference type="InterPro" id="IPR036282">
    <property type="entry name" value="Glutathione-S-Trfase_C_sf"/>
</dbReference>
<evidence type="ECO:0000256" key="11">
    <source>
        <dbReference type="ARBA" id="ARBA00030865"/>
    </source>
</evidence>
<evidence type="ECO:0000256" key="3">
    <source>
        <dbReference type="ARBA" id="ARBA00012835"/>
    </source>
</evidence>
<dbReference type="GO" id="GO:0005524">
    <property type="term" value="F:ATP binding"/>
    <property type="evidence" value="ECO:0007669"/>
    <property type="project" value="UniProtKB-KW"/>
</dbReference>
<dbReference type="InterPro" id="IPR050132">
    <property type="entry name" value="Gln/Glu-tRNA_Ligase"/>
</dbReference>
<dbReference type="Pfam" id="PF00749">
    <property type="entry name" value="tRNA-synt_1c"/>
    <property type="match status" value="1"/>
</dbReference>
<dbReference type="STRING" id="1882483.A0A317XI63"/>
<feature type="transmembrane region" description="Helical" evidence="16">
    <location>
        <begin position="759"/>
        <end position="782"/>
    </location>
</feature>
<dbReference type="FunFam" id="1.10.1160.10:FF:000001">
    <property type="entry name" value="Glutamine--tRNA ligase"/>
    <property type="match status" value="1"/>
</dbReference>
<reference evidence="18 19" key="1">
    <citation type="journal article" date="2018" name="Mol. Biol. Evol.">
        <title>Broad Genomic Sampling Reveals a Smut Pathogenic Ancestry of the Fungal Clade Ustilaginomycotina.</title>
        <authorList>
            <person name="Kijpornyongpan T."/>
            <person name="Mondo S.J."/>
            <person name="Barry K."/>
            <person name="Sandor L."/>
            <person name="Lee J."/>
            <person name="Lipzen A."/>
            <person name="Pangilinan J."/>
            <person name="LaButti K."/>
            <person name="Hainaut M."/>
            <person name="Henrissat B."/>
            <person name="Grigoriev I.V."/>
            <person name="Spatafora J.W."/>
            <person name="Aime M.C."/>
        </authorList>
    </citation>
    <scope>NUCLEOTIDE SEQUENCE [LARGE SCALE GENOMIC DNA]</scope>
    <source>
        <strain evidence="18 19">MCA 3645</strain>
    </source>
</reference>
<evidence type="ECO:0000256" key="8">
    <source>
        <dbReference type="ARBA" id="ARBA00022840"/>
    </source>
</evidence>
<keyword evidence="4" id="KW-0963">Cytoplasm</keyword>
<protein>
    <recommendedName>
        <fullName evidence="3">glutamate--tRNA ligase</fullName>
        <ecNumber evidence="3">6.1.1.17</ecNumber>
    </recommendedName>
    <alternativeName>
        <fullName evidence="11">Glutamyl-tRNA synthetase</fullName>
    </alternativeName>
</protein>
<dbReference type="SUPFAM" id="SSF52374">
    <property type="entry name" value="Nucleotidylyl transferase"/>
    <property type="match status" value="1"/>
</dbReference>
<dbReference type="PROSITE" id="PS00178">
    <property type="entry name" value="AA_TRNA_LIGASE_I"/>
    <property type="match status" value="1"/>
</dbReference>
<dbReference type="Proteomes" id="UP000246740">
    <property type="component" value="Unassembled WGS sequence"/>
</dbReference>
<organism evidence="18 19">
    <name type="scientific">Testicularia cyperi</name>
    <dbReference type="NCBI Taxonomy" id="1882483"/>
    <lineage>
        <taxon>Eukaryota</taxon>
        <taxon>Fungi</taxon>
        <taxon>Dikarya</taxon>
        <taxon>Basidiomycota</taxon>
        <taxon>Ustilaginomycotina</taxon>
        <taxon>Ustilaginomycetes</taxon>
        <taxon>Ustilaginales</taxon>
        <taxon>Anthracoideaceae</taxon>
        <taxon>Testicularia</taxon>
    </lineage>
</organism>
<dbReference type="PANTHER" id="PTHR43097">
    <property type="entry name" value="GLUTAMINE-TRNA LIGASE"/>
    <property type="match status" value="1"/>
</dbReference>
<dbReference type="HAMAP" id="MF_02076">
    <property type="entry name" value="Glu_tRNA_synth_type2"/>
    <property type="match status" value="1"/>
</dbReference>
<dbReference type="NCBIfam" id="TIGR00463">
    <property type="entry name" value="gltX_arch"/>
    <property type="match status" value="1"/>
</dbReference>
<dbReference type="SUPFAM" id="SSF50715">
    <property type="entry name" value="Ribosomal protein L25-like"/>
    <property type="match status" value="1"/>
</dbReference>
<sequence length="853" mass="93948">MAPPTLKLDPQAKVAPLAPLALAKVISASSPAQQINVVFDEGVAPSLTLPSGSSVEGYVHIVRELASHFADLGFSGKDKDQSAQVNLFVSQGDNLALASFQTATSIADDLDQHLALRTFLVGNVLTAADIAVWSGIRASSPVIGLVKKGLHVHLQRWFNHVDSLPAVGDALLALADAKAEKFKNKKTAAGFDLFLKDAKDGEVVTRFPPEPSGYLHVGHAKAAILNQYFARQYKGKLIIRFDDTNPSKEKAEFEESIIEDLALLGIKGDFTSHTSDYFDTLYKLAIQMIQEGNAYCDDTVQEQMRAERMDGIPSKRRDATIDENMTRFADMSTGSQEGRKWCLRAKISFDNPNKAMRDPVIYRCNPDISHHRTGTTWKVYPTYDFACPVVDSIEGVTHALRTNEYRDRNPQYEWMLDALKLRKVEIWDFGRLNFVYTLLSKRKLQWFVDNGIVGGWDDPRFPTVRGIRRRGMTIETIQEFILAQGPSQQIINMEWDNIWTINKRHLDPVVPRYVALDKAGLVKVNVEGAPSLHEKEMPKHKKTPELGNKVTVFDSTIYVEQEDARSFGEGEEVTMMDWGNVIIKSKVTDAAGNVSSIEAVANLDGDFKKTKKKVTWLASSEARQLTPVSLLDFDYLITKKKLEEEDNFADFVTPNSEFRVEAVADHNVATLTEGTAIQFERKGYYILDKKAGKDGKPEFIKIPDGRAASSASKVAPDADTEAKKAAAAAARAEKAAAKAKKEAEKAKKKQQKALEKGDGVAYVAGAVSAGVAGATAALANAIGDRKQDKADKAQAQSTSALATNPASTSSQSQYFPEVIDSGEGKIKMYKSPVITTNIDTPANTKMYKMNKIL</sequence>
<comment type="similarity">
    <text evidence="2">Belongs to the class-I aminoacyl-tRNA synthetase family. Glutamate--tRNA ligase type 2 subfamily.</text>
</comment>
<feature type="coiled-coil region" evidence="14">
    <location>
        <begin position="722"/>
        <end position="756"/>
    </location>
</feature>
<keyword evidence="19" id="KW-1185">Reference proteome</keyword>
<dbReference type="GO" id="GO:0004818">
    <property type="term" value="F:glutamate-tRNA ligase activity"/>
    <property type="evidence" value="ECO:0007669"/>
    <property type="project" value="UniProtKB-EC"/>
</dbReference>
<dbReference type="InterPro" id="IPR004526">
    <property type="entry name" value="Glu-tRNA-synth_arc/euk"/>
</dbReference>
<keyword evidence="6 13" id="KW-0436">Ligase</keyword>
<evidence type="ECO:0000313" key="19">
    <source>
        <dbReference type="Proteomes" id="UP000246740"/>
    </source>
</evidence>
<evidence type="ECO:0000256" key="13">
    <source>
        <dbReference type="RuleBase" id="RU363037"/>
    </source>
</evidence>
<dbReference type="InterPro" id="IPR001412">
    <property type="entry name" value="aa-tRNA-synth_I_CS"/>
</dbReference>
<evidence type="ECO:0000256" key="9">
    <source>
        <dbReference type="ARBA" id="ARBA00022917"/>
    </source>
</evidence>
<dbReference type="GO" id="GO:0017102">
    <property type="term" value="C:methionyl glutamyl tRNA synthetase complex"/>
    <property type="evidence" value="ECO:0007669"/>
    <property type="project" value="TreeGrafter"/>
</dbReference>
<keyword evidence="8 13" id="KW-0067">ATP-binding</keyword>
<dbReference type="InterPro" id="IPR020058">
    <property type="entry name" value="Glu/Gln-tRNA-synth_Ib_cat-dom"/>
</dbReference>
<dbReference type="Pfam" id="PF20974">
    <property type="entry name" value="tRNA-synt_1c_C2"/>
    <property type="match status" value="1"/>
</dbReference>
<accession>A0A317XI63</accession>
<evidence type="ECO:0000259" key="17">
    <source>
        <dbReference type="PROSITE" id="PS50405"/>
    </source>
</evidence>
<dbReference type="FunFam" id="2.40.240.10:FF:000004">
    <property type="entry name" value="Glutamyl-tRNA synthetase, cytoplasmic"/>
    <property type="match status" value="1"/>
</dbReference>
<gene>
    <name evidence="18" type="ORF">BCV70DRAFT_203270</name>
</gene>
<dbReference type="InterPro" id="IPR020059">
    <property type="entry name" value="Glu/Gln-tRNA-synth_Ib_codon-bd"/>
</dbReference>
<dbReference type="Gene3D" id="3.90.800.10">
    <property type="entry name" value="Glutamyl-tRNA Synthetase, Domain 3"/>
    <property type="match status" value="1"/>
</dbReference>
<dbReference type="EC" id="6.1.1.17" evidence="3"/>
<keyword evidence="5" id="KW-0597">Phosphoprotein</keyword>
<dbReference type="PRINTS" id="PR00987">
    <property type="entry name" value="TRNASYNTHGLU"/>
</dbReference>
<dbReference type="Gene3D" id="1.20.1050.10">
    <property type="match status" value="1"/>
</dbReference>
<evidence type="ECO:0000256" key="12">
    <source>
        <dbReference type="ARBA" id="ARBA00048351"/>
    </source>
</evidence>
<evidence type="ECO:0000256" key="1">
    <source>
        <dbReference type="ARBA" id="ARBA00004496"/>
    </source>
</evidence>
<dbReference type="FunFam" id="3.40.50.620:FF:000037">
    <property type="entry name" value="Glutamine--tRNA ligase cytoplasmic"/>
    <property type="match status" value="1"/>
</dbReference>
<dbReference type="CDD" id="cd00807">
    <property type="entry name" value="GlnRS_core"/>
    <property type="match status" value="1"/>
</dbReference>
<dbReference type="PROSITE" id="PS50405">
    <property type="entry name" value="GST_CTER"/>
    <property type="match status" value="1"/>
</dbReference>
<feature type="domain" description="GST C-terminal" evidence="17">
    <location>
        <begin position="48"/>
        <end position="187"/>
    </location>
</feature>
<dbReference type="AlphaFoldDB" id="A0A317XI63"/>
<dbReference type="Pfam" id="PF03950">
    <property type="entry name" value="tRNA-synt_1c_C"/>
    <property type="match status" value="1"/>
</dbReference>
<evidence type="ECO:0000256" key="14">
    <source>
        <dbReference type="SAM" id="Coils"/>
    </source>
</evidence>
<dbReference type="Gene3D" id="1.10.1160.10">
    <property type="entry name" value="Glutamyl-trna Synthetase, Domain 2"/>
    <property type="match status" value="1"/>
</dbReference>
<dbReference type="SUPFAM" id="SSF47616">
    <property type="entry name" value="GST C-terminal domain-like"/>
    <property type="match status" value="1"/>
</dbReference>
<dbReference type="GO" id="GO:0006424">
    <property type="term" value="P:glutamyl-tRNA aminoacylation"/>
    <property type="evidence" value="ECO:0007669"/>
    <property type="project" value="InterPro"/>
</dbReference>
<dbReference type="FunCoup" id="A0A317XI63">
    <property type="interactions" value="204"/>
</dbReference>
<dbReference type="InterPro" id="IPR020061">
    <property type="entry name" value="Glu_tRNA_lig_a-bdl"/>
</dbReference>
<comment type="subcellular location">
    <subcellularLocation>
        <location evidence="1">Cytoplasm</location>
    </subcellularLocation>
</comment>
<evidence type="ECO:0000256" key="4">
    <source>
        <dbReference type="ARBA" id="ARBA00022490"/>
    </source>
</evidence>
<dbReference type="Gene3D" id="3.40.30.70">
    <property type="match status" value="1"/>
</dbReference>
<evidence type="ECO:0000256" key="5">
    <source>
        <dbReference type="ARBA" id="ARBA00022553"/>
    </source>
</evidence>
<dbReference type="InterPro" id="IPR020056">
    <property type="entry name" value="Rbsml_bL25/Gln-tRNA_synth_N"/>
</dbReference>
<dbReference type="InterPro" id="IPR014729">
    <property type="entry name" value="Rossmann-like_a/b/a_fold"/>
</dbReference>
<evidence type="ECO:0000313" key="18">
    <source>
        <dbReference type="EMBL" id="PWY96980.1"/>
    </source>
</evidence>
<dbReference type="InParanoid" id="A0A317XI63"/>
<dbReference type="Gene3D" id="2.40.240.10">
    <property type="entry name" value="Ribosomal Protein L25, Chain P"/>
    <property type="match status" value="2"/>
</dbReference>
<keyword evidence="16" id="KW-1133">Transmembrane helix</keyword>
<dbReference type="FunFam" id="3.90.800.10:FF:000001">
    <property type="entry name" value="Glutamine--tRNA ligase"/>
    <property type="match status" value="1"/>
</dbReference>
<evidence type="ECO:0000256" key="15">
    <source>
        <dbReference type="SAM" id="MobiDB-lite"/>
    </source>
</evidence>
<dbReference type="InterPro" id="IPR000924">
    <property type="entry name" value="Glu/Gln-tRNA-synth"/>
</dbReference>
<evidence type="ECO:0000256" key="7">
    <source>
        <dbReference type="ARBA" id="ARBA00022741"/>
    </source>
</evidence>
<dbReference type="FunFam" id="2.40.240.10:FF:000021">
    <property type="entry name" value="Glutamate--tRNA ligase, cytoplasmic"/>
    <property type="match status" value="1"/>
</dbReference>
<name>A0A317XI63_9BASI</name>
<evidence type="ECO:0000256" key="2">
    <source>
        <dbReference type="ARBA" id="ARBA00008927"/>
    </source>
</evidence>
<keyword evidence="16" id="KW-0812">Transmembrane</keyword>
<keyword evidence="7 13" id="KW-0547">Nucleotide-binding</keyword>